<proteinExistence type="predicted"/>
<dbReference type="CDD" id="cd01949">
    <property type="entry name" value="GGDEF"/>
    <property type="match status" value="1"/>
</dbReference>
<dbReference type="InterPro" id="IPR052163">
    <property type="entry name" value="DGC-Regulatory_Protein"/>
</dbReference>
<dbReference type="InterPro" id="IPR043128">
    <property type="entry name" value="Rev_trsase/Diguanyl_cyclase"/>
</dbReference>
<name>A0A1I1J9A2_9GAMM</name>
<dbReference type="SMART" id="SM00267">
    <property type="entry name" value="GGDEF"/>
    <property type="match status" value="1"/>
</dbReference>
<evidence type="ECO:0000313" key="4">
    <source>
        <dbReference type="Proteomes" id="UP000199058"/>
    </source>
</evidence>
<evidence type="ECO:0000259" key="2">
    <source>
        <dbReference type="PROSITE" id="PS50887"/>
    </source>
</evidence>
<dbReference type="PROSITE" id="PS50887">
    <property type="entry name" value="GGDEF"/>
    <property type="match status" value="1"/>
</dbReference>
<dbReference type="InterPro" id="IPR029787">
    <property type="entry name" value="Nucleotide_cyclase"/>
</dbReference>
<dbReference type="EMBL" id="FOLH01000006">
    <property type="protein sequence ID" value="SFC45036.1"/>
    <property type="molecule type" value="Genomic_DNA"/>
</dbReference>
<dbReference type="SUPFAM" id="SSF55785">
    <property type="entry name" value="PYP-like sensor domain (PAS domain)"/>
    <property type="match status" value="2"/>
</dbReference>
<reference evidence="3 4" key="1">
    <citation type="submission" date="2016-10" db="EMBL/GenBank/DDBJ databases">
        <authorList>
            <person name="de Groot N.N."/>
        </authorList>
    </citation>
    <scope>NUCLEOTIDE SEQUENCE [LARGE SCALE GENOMIC DNA]</scope>
    <source>
        <strain evidence="3 4">DSM 18438</strain>
    </source>
</reference>
<dbReference type="AlphaFoldDB" id="A0A1I1J9A2"/>
<dbReference type="Gene3D" id="3.30.450.20">
    <property type="entry name" value="PAS domain"/>
    <property type="match status" value="2"/>
</dbReference>
<dbReference type="PANTHER" id="PTHR46663">
    <property type="entry name" value="DIGUANYLATE CYCLASE DGCT-RELATED"/>
    <property type="match status" value="1"/>
</dbReference>
<dbReference type="Gene3D" id="3.30.70.270">
    <property type="match status" value="1"/>
</dbReference>
<dbReference type="InterPro" id="IPR035965">
    <property type="entry name" value="PAS-like_dom_sf"/>
</dbReference>
<accession>A0A1I1J9A2</accession>
<evidence type="ECO:0000256" key="1">
    <source>
        <dbReference type="ARBA" id="ARBA00001946"/>
    </source>
</evidence>
<dbReference type="Pfam" id="PF00990">
    <property type="entry name" value="GGDEF"/>
    <property type="match status" value="1"/>
</dbReference>
<dbReference type="GO" id="GO:0003824">
    <property type="term" value="F:catalytic activity"/>
    <property type="evidence" value="ECO:0007669"/>
    <property type="project" value="UniProtKB-ARBA"/>
</dbReference>
<dbReference type="Pfam" id="PF08448">
    <property type="entry name" value="PAS_4"/>
    <property type="match status" value="1"/>
</dbReference>
<dbReference type="SUPFAM" id="SSF55073">
    <property type="entry name" value="Nucleotide cyclase"/>
    <property type="match status" value="1"/>
</dbReference>
<protein>
    <submittedName>
        <fullName evidence="3">Diguanylate cyclase (GGDEF) domain-containing protein</fullName>
    </submittedName>
</protein>
<dbReference type="STRING" id="1122252.SAMN05660443_2681"/>
<dbReference type="PANTHER" id="PTHR46663:SF2">
    <property type="entry name" value="GGDEF DOMAIN-CONTAINING PROTEIN"/>
    <property type="match status" value="1"/>
</dbReference>
<evidence type="ECO:0000313" key="3">
    <source>
        <dbReference type="EMBL" id="SFC45036.1"/>
    </source>
</evidence>
<dbReference type="NCBIfam" id="TIGR00254">
    <property type="entry name" value="GGDEF"/>
    <property type="match status" value="1"/>
</dbReference>
<dbReference type="InterPro" id="IPR013656">
    <property type="entry name" value="PAS_4"/>
</dbReference>
<gene>
    <name evidence="3" type="ORF">SAMN05660443_2681</name>
</gene>
<dbReference type="RefSeq" id="WP_177203572.1">
    <property type="nucleotide sequence ID" value="NZ_FOLH01000006.1"/>
</dbReference>
<comment type="cofactor">
    <cofactor evidence="1">
        <name>Mg(2+)</name>
        <dbReference type="ChEBI" id="CHEBI:18420"/>
    </cofactor>
</comment>
<sequence length="443" mass="49423">MASGETVDIRLEAWEQAGDALFLLEVLPGMQFRILACNQAFCDQVEVSRQEVLGHLIADCFSEPLLQELEPRYRLAAETKEMQEYDTWTPLKGAESQDRINTLLSPVIQEGVLTHLFGVARKVTRRRLEESYRERWYKLTRHLPGVPFELRQEGQGPSLIPLAGPKLSALLGLEADELKKDASSFFSAVHADDLAGLKQSLAISSSDLDDLKTSFRFRHPIKGVRWIELHASPETINDQGKVWYGYLVDVTEQHENQANLQYLATHDALTDLPNRSLFLESLEKALIQAKQDRKALALLFMDLDKFKPINDELGHKAGDRVLKDIAKRVEKQLAAQDLLARLGGDEFVVLMTGRSSNRLKSEALDLADAIINVVSQPLLFREGTQRQVGVSIGISFYPEHGEDADTLISCSDDAMYAAKHAGRGRACIYSPETAAKRKPGSGS</sequence>
<dbReference type="InterPro" id="IPR000014">
    <property type="entry name" value="PAS"/>
</dbReference>
<dbReference type="InterPro" id="IPR013655">
    <property type="entry name" value="PAS_fold_3"/>
</dbReference>
<keyword evidence="4" id="KW-1185">Reference proteome</keyword>
<dbReference type="Proteomes" id="UP000199058">
    <property type="component" value="Unassembled WGS sequence"/>
</dbReference>
<dbReference type="CDD" id="cd00130">
    <property type="entry name" value="PAS"/>
    <property type="match status" value="2"/>
</dbReference>
<dbReference type="InterPro" id="IPR000160">
    <property type="entry name" value="GGDEF_dom"/>
</dbReference>
<organism evidence="3 4">
    <name type="scientific">Marinospirillum celere</name>
    <dbReference type="NCBI Taxonomy" id="1122252"/>
    <lineage>
        <taxon>Bacteria</taxon>
        <taxon>Pseudomonadati</taxon>
        <taxon>Pseudomonadota</taxon>
        <taxon>Gammaproteobacteria</taxon>
        <taxon>Oceanospirillales</taxon>
        <taxon>Oceanospirillaceae</taxon>
        <taxon>Marinospirillum</taxon>
    </lineage>
</organism>
<dbReference type="Pfam" id="PF08447">
    <property type="entry name" value="PAS_3"/>
    <property type="match status" value="1"/>
</dbReference>
<feature type="domain" description="GGDEF" evidence="2">
    <location>
        <begin position="294"/>
        <end position="431"/>
    </location>
</feature>
<dbReference type="FunFam" id="3.30.70.270:FF:000001">
    <property type="entry name" value="Diguanylate cyclase domain protein"/>
    <property type="match status" value="1"/>
</dbReference>
<dbReference type="SMART" id="SM00091">
    <property type="entry name" value="PAS"/>
    <property type="match status" value="1"/>
</dbReference>